<dbReference type="AlphaFoldDB" id="A0A212AIR6"/>
<accession>A0A212AIR6</accession>
<dbReference type="OrthoDB" id="10005110at2"/>
<evidence type="ECO:0000313" key="3">
    <source>
        <dbReference type="Proteomes" id="UP000196640"/>
    </source>
</evidence>
<evidence type="ECO:0000256" key="1">
    <source>
        <dbReference type="SAM" id="MobiDB-lite"/>
    </source>
</evidence>
<comment type="caution">
    <text evidence="2">The sequence shown here is derived from an EMBL/GenBank/DDBJ whole genome shotgun (WGS) entry which is preliminary data.</text>
</comment>
<organism evidence="2 3">
    <name type="scientific">Haematobacter missouriensis</name>
    <dbReference type="NCBI Taxonomy" id="366616"/>
    <lineage>
        <taxon>Bacteria</taxon>
        <taxon>Pseudomonadati</taxon>
        <taxon>Pseudomonadota</taxon>
        <taxon>Alphaproteobacteria</taxon>
        <taxon>Rhodobacterales</taxon>
        <taxon>Paracoccaceae</taxon>
        <taxon>Haematobacter</taxon>
    </lineage>
</organism>
<feature type="region of interest" description="Disordered" evidence="1">
    <location>
        <begin position="88"/>
        <end position="159"/>
    </location>
</feature>
<gene>
    <name evidence="2" type="ORF">CDV52_18435</name>
</gene>
<feature type="compositionally biased region" description="Low complexity" evidence="1">
    <location>
        <begin position="99"/>
        <end position="113"/>
    </location>
</feature>
<reference evidence="2 3" key="1">
    <citation type="submission" date="2016-11" db="EMBL/GenBank/DDBJ databases">
        <title>Comparison of Traditional DNA-DNA Hybridization with In Silico Genomic Analysis.</title>
        <authorList>
            <person name="Nicholson A.C."/>
            <person name="Sammons S."/>
            <person name="Humrighouse B.W."/>
            <person name="Graziano J."/>
            <person name="Lasker B."/>
            <person name="Whitney A.M."/>
            <person name="Mcquiston J.R."/>
        </authorList>
    </citation>
    <scope>NUCLEOTIDE SEQUENCE [LARGE SCALE GENOMIC DNA]</scope>
    <source>
        <strain evidence="2 3">H2381</strain>
    </source>
</reference>
<protein>
    <submittedName>
        <fullName evidence="2">Uncharacterized protein</fullName>
    </submittedName>
</protein>
<dbReference type="RefSeq" id="WP_088233998.1">
    <property type="nucleotide sequence ID" value="NZ_NIPX01000040.1"/>
</dbReference>
<evidence type="ECO:0000313" key="2">
    <source>
        <dbReference type="EMBL" id="OWJ81379.1"/>
    </source>
</evidence>
<dbReference type="EMBL" id="NIPX01000040">
    <property type="protein sequence ID" value="OWJ81379.1"/>
    <property type="molecule type" value="Genomic_DNA"/>
</dbReference>
<feature type="compositionally biased region" description="Low complexity" evidence="1">
    <location>
        <begin position="123"/>
        <end position="134"/>
    </location>
</feature>
<feature type="compositionally biased region" description="Pro residues" evidence="1">
    <location>
        <begin position="246"/>
        <end position="260"/>
    </location>
</feature>
<sequence>MNLDDMSIDDLKTFKKSIAVVEKAADVLADLPASDGGEVRISLQPGERATLTTAWVMPAAGERDGLGGPILIEVEDEPRDVAAHGMVGGSGDLQRHCLAESPPAEPAASTPETGASPEAIPRAEAPTGEAATAADPVGEPPRPRATVSSVSQPEPWTEQDEAYLVELVAGRLGEGDTRKMALEQAAPLIGRTASACDFRLRSRLEDRLQKAVEHQRGERAKRAAGLAKVVAEAPEKPSMGAKIAEPPAPAPAPAPPPPADNPLTIAQRSILDAVRRLSGRKGFDAEIDLEIVEGFARGTKTAALALDLDLDAPLLLARFRDLTACIRDARGNMTIDGQADLMKALRHRVKEARGIAA</sequence>
<name>A0A212AIR6_9RHOB</name>
<dbReference type="Proteomes" id="UP000196640">
    <property type="component" value="Unassembled WGS sequence"/>
</dbReference>
<feature type="region of interest" description="Disordered" evidence="1">
    <location>
        <begin position="235"/>
        <end position="262"/>
    </location>
</feature>
<proteinExistence type="predicted"/>